<dbReference type="InterPro" id="IPR043502">
    <property type="entry name" value="DNA/RNA_pol_sf"/>
</dbReference>
<feature type="domain" description="DNA-directed DNA polymerase family B multifunctional" evidence="12">
    <location>
        <begin position="368"/>
        <end position="495"/>
    </location>
</feature>
<feature type="domain" description="DNA-directed DNA polymerase family B exonuclease" evidence="13">
    <location>
        <begin position="81"/>
        <end position="250"/>
    </location>
</feature>
<evidence type="ECO:0000256" key="9">
    <source>
        <dbReference type="ARBA" id="ARBA00023109"/>
    </source>
</evidence>
<dbReference type="Gene3D" id="3.30.420.10">
    <property type="entry name" value="Ribonuclease H-like superfamily/Ribonuclease H"/>
    <property type="match status" value="1"/>
</dbReference>
<dbReference type="EMBL" id="OR769223">
    <property type="protein sequence ID" value="WQJ53441.1"/>
    <property type="molecule type" value="Genomic_DNA"/>
</dbReference>
<dbReference type="PANTHER" id="PTHR10322:SF23">
    <property type="entry name" value="DNA POLYMERASE DELTA CATALYTIC SUBUNIT"/>
    <property type="match status" value="1"/>
</dbReference>
<proteinExistence type="inferred from homology"/>
<dbReference type="SUPFAM" id="SSF56672">
    <property type="entry name" value="DNA/RNA polymerases"/>
    <property type="match status" value="1"/>
</dbReference>
<sequence>MPDKDGVERNYLVISYVNKDSGISYLKYEIPESERFEWQYTYRSQADAPFQAFDIETRQPIFNDDGTPKMVQWKSYDNKWVKRKPIQDSRELSEGRINEILCSWGSRVNMLFEAHTPTTWFCDIETDVGPEGFPEPESAAMAINTIAITKFPQTIVFGRKPLSENEQIKIQENLRNYSSLTKDYIFEYRYFQTEREMIESFLDFIQDIPAITGWNFLGYDWKYIYNRCNNLGININRICPTGKFTKFKLNRKNVIECMVPVHKIIYDYMIVYRQWDRTVEVKENDSLNFVSEKVLGITKVEHEWGFEEFYRDHYMEYVFYNAVDTILVEKIDATIHTAQIWYMLASELRIDLNAAYSTIQPAETVMTNFVFPNYKVVPRKIQNSQEDDGDYAGAFVWPTQAGLFKYIGGLDFASLYPSIMRQFGISPEAFMFKDITYQPKADEIKTVSGAVYKKMKDAVIPAILTEFFAKRKQAKSERKTCDTEAEQLIKIYEKRFGKFKHTA</sequence>
<dbReference type="InterPro" id="IPR036397">
    <property type="entry name" value="RNaseH_sf"/>
</dbReference>
<evidence type="ECO:0000256" key="11">
    <source>
        <dbReference type="ARBA" id="ARBA00049244"/>
    </source>
</evidence>
<name>A0ABZ0Z434_9CAUD</name>
<keyword evidence="5" id="KW-0235">DNA replication</keyword>
<evidence type="ECO:0000313" key="14">
    <source>
        <dbReference type="EMBL" id="WQJ53441.1"/>
    </source>
</evidence>
<evidence type="ECO:0000256" key="1">
    <source>
        <dbReference type="ARBA" id="ARBA00005755"/>
    </source>
</evidence>
<evidence type="ECO:0000259" key="12">
    <source>
        <dbReference type="Pfam" id="PF00136"/>
    </source>
</evidence>
<dbReference type="Pfam" id="PF03104">
    <property type="entry name" value="DNA_pol_B_exo1"/>
    <property type="match status" value="1"/>
</dbReference>
<keyword evidence="9" id="KW-1194">Viral DNA replication</keyword>
<accession>A0ABZ0Z434</accession>
<reference evidence="14 15" key="1">
    <citation type="submission" date="2023-11" db="EMBL/GenBank/DDBJ databases">
        <authorList>
            <person name="Cook R."/>
            <person name="Crisci M."/>
            <person name="Pye H."/>
            <person name="Adriaenssens E."/>
            <person name="Santini J."/>
        </authorList>
    </citation>
    <scope>NUCLEOTIDE SEQUENCE [LARGE SCALE GENOMIC DNA]</scope>
    <source>
        <strain evidence="14">Lak_Megaphage_Sonny</strain>
    </source>
</reference>
<dbReference type="Gene3D" id="3.90.1600.10">
    <property type="entry name" value="Palm domain of DNA polymerase"/>
    <property type="match status" value="1"/>
</dbReference>
<evidence type="ECO:0000256" key="7">
    <source>
        <dbReference type="ARBA" id="ARBA00022801"/>
    </source>
</evidence>
<keyword evidence="7" id="KW-0378">Hydrolase</keyword>
<evidence type="ECO:0000256" key="4">
    <source>
        <dbReference type="ARBA" id="ARBA00022695"/>
    </source>
</evidence>
<evidence type="ECO:0000256" key="3">
    <source>
        <dbReference type="ARBA" id="ARBA00022679"/>
    </source>
</evidence>
<dbReference type="EC" id="2.7.7.7" evidence="2"/>
<dbReference type="Proteomes" id="UP001358193">
    <property type="component" value="Segment"/>
</dbReference>
<evidence type="ECO:0000256" key="5">
    <source>
        <dbReference type="ARBA" id="ARBA00022705"/>
    </source>
</evidence>
<evidence type="ECO:0000256" key="8">
    <source>
        <dbReference type="ARBA" id="ARBA00022932"/>
    </source>
</evidence>
<dbReference type="InterPro" id="IPR050240">
    <property type="entry name" value="DNA_pol_type-B"/>
</dbReference>
<keyword evidence="4" id="KW-0548">Nucleotidyltransferase</keyword>
<dbReference type="PANTHER" id="PTHR10322">
    <property type="entry name" value="DNA POLYMERASE CATALYTIC SUBUNIT"/>
    <property type="match status" value="1"/>
</dbReference>
<comment type="similarity">
    <text evidence="1">Belongs to the DNA polymerase type-B family.</text>
</comment>
<dbReference type="InterPro" id="IPR006134">
    <property type="entry name" value="DNA-dir_DNA_pol_B_multi_dom"/>
</dbReference>
<dbReference type="InterPro" id="IPR006172">
    <property type="entry name" value="DNA-dir_DNA_pol_B"/>
</dbReference>
<keyword evidence="8" id="KW-0239">DNA-directed DNA polymerase</keyword>
<keyword evidence="15" id="KW-1185">Reference proteome</keyword>
<dbReference type="InterPro" id="IPR012337">
    <property type="entry name" value="RNaseH-like_sf"/>
</dbReference>
<evidence type="ECO:0000256" key="10">
    <source>
        <dbReference type="ARBA" id="ARBA00023125"/>
    </source>
</evidence>
<dbReference type="SUPFAM" id="SSF53098">
    <property type="entry name" value="Ribonuclease H-like"/>
    <property type="match status" value="1"/>
</dbReference>
<protein>
    <recommendedName>
        <fullName evidence="2">DNA-directed DNA polymerase</fullName>
        <ecNumber evidence="2">2.7.7.7</ecNumber>
    </recommendedName>
</protein>
<organism evidence="14 15">
    <name type="scientific">phage Lak_Megaphage_Sonny</name>
    <dbReference type="NCBI Taxonomy" id="3109229"/>
    <lineage>
        <taxon>Viruses</taxon>
        <taxon>Duplodnaviria</taxon>
        <taxon>Heunggongvirae</taxon>
        <taxon>Uroviricota</taxon>
        <taxon>Caudoviricetes</taxon>
        <taxon>Caudoviricetes code 15 clade</taxon>
    </lineage>
</organism>
<dbReference type="Pfam" id="PF00136">
    <property type="entry name" value="DNA_pol_B"/>
    <property type="match status" value="1"/>
</dbReference>
<dbReference type="InterPro" id="IPR006133">
    <property type="entry name" value="DNA-dir_DNA_pol_B_exonuc"/>
</dbReference>
<evidence type="ECO:0000256" key="2">
    <source>
        <dbReference type="ARBA" id="ARBA00012417"/>
    </source>
</evidence>
<keyword evidence="6" id="KW-0540">Nuclease</keyword>
<keyword evidence="3" id="KW-0808">Transferase</keyword>
<comment type="catalytic activity">
    <reaction evidence="11">
        <text>DNA(n) + a 2'-deoxyribonucleoside 5'-triphosphate = DNA(n+1) + diphosphate</text>
        <dbReference type="Rhea" id="RHEA:22508"/>
        <dbReference type="Rhea" id="RHEA-COMP:17339"/>
        <dbReference type="Rhea" id="RHEA-COMP:17340"/>
        <dbReference type="ChEBI" id="CHEBI:33019"/>
        <dbReference type="ChEBI" id="CHEBI:61560"/>
        <dbReference type="ChEBI" id="CHEBI:173112"/>
        <dbReference type="EC" id="2.7.7.7"/>
    </reaction>
</comment>
<keyword evidence="10" id="KW-0238">DNA-binding</keyword>
<evidence type="ECO:0000313" key="15">
    <source>
        <dbReference type="Proteomes" id="UP001358193"/>
    </source>
</evidence>
<dbReference type="SMART" id="SM00486">
    <property type="entry name" value="POLBc"/>
    <property type="match status" value="1"/>
</dbReference>
<evidence type="ECO:0000256" key="6">
    <source>
        <dbReference type="ARBA" id="ARBA00022722"/>
    </source>
</evidence>
<dbReference type="InterPro" id="IPR023211">
    <property type="entry name" value="DNA_pol_palm_dom_sf"/>
</dbReference>
<evidence type="ECO:0000259" key="13">
    <source>
        <dbReference type="Pfam" id="PF03104"/>
    </source>
</evidence>